<dbReference type="Gene3D" id="2.10.110.10">
    <property type="entry name" value="Cysteine Rich Protein"/>
    <property type="match status" value="1"/>
</dbReference>
<keyword evidence="2" id="KW-1185">Reference proteome</keyword>
<comment type="caution">
    <text evidence="1">The sequence shown here is derived from an EMBL/GenBank/DDBJ whole genome shotgun (WGS) entry which is preliminary data.</text>
</comment>
<proteinExistence type="predicted"/>
<reference evidence="1 2" key="1">
    <citation type="journal article" date="2018" name="Sci. Rep.">
        <title>Genomic signatures of local adaptation to the degree of environmental predictability in rotifers.</title>
        <authorList>
            <person name="Franch-Gras L."/>
            <person name="Hahn C."/>
            <person name="Garcia-Roger E.M."/>
            <person name="Carmona M.J."/>
            <person name="Serra M."/>
            <person name="Gomez A."/>
        </authorList>
    </citation>
    <scope>NUCLEOTIDE SEQUENCE [LARGE SCALE GENOMIC DNA]</scope>
    <source>
        <strain evidence="1">HYR1</strain>
    </source>
</reference>
<accession>A0A3M7RWJ6</accession>
<evidence type="ECO:0000313" key="2">
    <source>
        <dbReference type="Proteomes" id="UP000276133"/>
    </source>
</evidence>
<dbReference type="EMBL" id="REGN01002472">
    <property type="protein sequence ID" value="RNA27941.1"/>
    <property type="molecule type" value="Genomic_DNA"/>
</dbReference>
<evidence type="ECO:0000313" key="1">
    <source>
        <dbReference type="EMBL" id="RNA27941.1"/>
    </source>
</evidence>
<sequence>MASITSRMALVVTYGIYCAHSTPAHQHCDCQSCNKPVPLDQRQNSSGTNGSFHPSQFVCRTGHTSQTGRLYSHNLSR</sequence>
<organism evidence="1 2">
    <name type="scientific">Brachionus plicatilis</name>
    <name type="common">Marine rotifer</name>
    <name type="synonym">Brachionus muelleri</name>
    <dbReference type="NCBI Taxonomy" id="10195"/>
    <lineage>
        <taxon>Eukaryota</taxon>
        <taxon>Metazoa</taxon>
        <taxon>Spiralia</taxon>
        <taxon>Gnathifera</taxon>
        <taxon>Rotifera</taxon>
        <taxon>Eurotatoria</taxon>
        <taxon>Monogononta</taxon>
        <taxon>Pseudotrocha</taxon>
        <taxon>Ploima</taxon>
        <taxon>Brachionidae</taxon>
        <taxon>Brachionus</taxon>
    </lineage>
</organism>
<dbReference type="AlphaFoldDB" id="A0A3M7RWJ6"/>
<name>A0A3M7RWJ6_BRAPC</name>
<gene>
    <name evidence="1" type="ORF">BpHYR1_013501</name>
</gene>
<dbReference type="Proteomes" id="UP000276133">
    <property type="component" value="Unassembled WGS sequence"/>
</dbReference>
<protein>
    <submittedName>
        <fullName evidence="1">Uncharacterized protein</fullName>
    </submittedName>
</protein>